<organism evidence="3 4">
    <name type="scientific">Rheinheimera tangshanensis</name>
    <dbReference type="NCBI Taxonomy" id="400153"/>
    <lineage>
        <taxon>Bacteria</taxon>
        <taxon>Pseudomonadati</taxon>
        <taxon>Pseudomonadota</taxon>
        <taxon>Gammaproteobacteria</taxon>
        <taxon>Chromatiales</taxon>
        <taxon>Chromatiaceae</taxon>
        <taxon>Rheinheimera</taxon>
    </lineage>
</organism>
<keyword evidence="2" id="KW-0732">Signal</keyword>
<dbReference type="Proteomes" id="UP000321814">
    <property type="component" value="Unassembled WGS sequence"/>
</dbReference>
<dbReference type="AlphaFoldDB" id="A0A5C8LZI9"/>
<keyword evidence="4" id="KW-1185">Reference proteome</keyword>
<evidence type="ECO:0000313" key="4">
    <source>
        <dbReference type="Proteomes" id="UP000321814"/>
    </source>
</evidence>
<dbReference type="OrthoDB" id="5756932at2"/>
<dbReference type="EMBL" id="VRLR01000005">
    <property type="protein sequence ID" value="TXK80822.1"/>
    <property type="molecule type" value="Genomic_DNA"/>
</dbReference>
<protein>
    <submittedName>
        <fullName evidence="3">Uncharacterized protein</fullName>
    </submittedName>
</protein>
<accession>A0A5C8LZI9</accession>
<evidence type="ECO:0000313" key="3">
    <source>
        <dbReference type="EMBL" id="TXK80822.1"/>
    </source>
</evidence>
<feature type="chain" id="PRO_5022880031" evidence="2">
    <location>
        <begin position="22"/>
        <end position="339"/>
    </location>
</feature>
<dbReference type="PROSITE" id="PS51257">
    <property type="entry name" value="PROKAR_LIPOPROTEIN"/>
    <property type="match status" value="1"/>
</dbReference>
<gene>
    <name evidence="3" type="ORF">FU839_10245</name>
</gene>
<evidence type="ECO:0000256" key="2">
    <source>
        <dbReference type="SAM" id="SignalP"/>
    </source>
</evidence>
<feature type="region of interest" description="Disordered" evidence="1">
    <location>
        <begin position="268"/>
        <end position="287"/>
    </location>
</feature>
<sequence>MKLWSKIKVMLCSLLLTGCFAPALLMTSQAQLLGELFRPLVGFNPLEVKLFENPLIRDPMVALMGEDNYRTAVILLNTATAIQQQGPLYFVVSEHSPLPHLAEKAGFVWNSEHNQMAILLVSGGKTEIFNQVVEGAAGKIAPSWPKELVEYTNPEKLKQKAVAVAAGKIGQGLGLSEEQTGFVETGLAGGSVQNALEENLKQQAMDPVEEIKQKVESGKADLLNQPRQRFTEMTQEAMLTEDDMVKQFTGKSADELKAAKKYVEDAKARADANQKKPTSTIKDKTTLEKEAKQWAKDKANKKVDETRAPADELLNELTEEVKQKTTLPVPAPVKKKDGG</sequence>
<feature type="signal peptide" evidence="2">
    <location>
        <begin position="1"/>
        <end position="21"/>
    </location>
</feature>
<comment type="caution">
    <text evidence="3">The sequence shown here is derived from an EMBL/GenBank/DDBJ whole genome shotgun (WGS) entry which is preliminary data.</text>
</comment>
<name>A0A5C8LZI9_9GAMM</name>
<reference evidence="3 4" key="1">
    <citation type="submission" date="2019-08" db="EMBL/GenBank/DDBJ databases">
        <title>Draft genome analysis of Rheinheimera tangshanensis isolated from the roots of fresh rice plants (Oryza sativa).</title>
        <authorList>
            <person name="Yu Q."/>
            <person name="Qi Y."/>
            <person name="Zhang H."/>
            <person name="Pu J."/>
        </authorList>
    </citation>
    <scope>NUCLEOTIDE SEQUENCE [LARGE SCALE GENOMIC DNA]</scope>
    <source>
        <strain evidence="3 4">JA3-B52</strain>
    </source>
</reference>
<evidence type="ECO:0000256" key="1">
    <source>
        <dbReference type="SAM" id="MobiDB-lite"/>
    </source>
</evidence>
<proteinExistence type="predicted"/>
<dbReference type="RefSeq" id="WP_147904266.1">
    <property type="nucleotide sequence ID" value="NZ_BAAAGC010000013.1"/>
</dbReference>